<dbReference type="SUPFAM" id="SSF55186">
    <property type="entry name" value="ThrRS/AlaRS common domain"/>
    <property type="match status" value="1"/>
</dbReference>
<dbReference type="EMBL" id="BARW01027266">
    <property type="protein sequence ID" value="GAJ14355.1"/>
    <property type="molecule type" value="Genomic_DNA"/>
</dbReference>
<sequence length="257" mass="29333">SDSDGMRIYCRSLSFLLIVAAYKLFPRAQLLIDYSVPHGGYFCQIERGRQLSGVQLSKIEKLMQTMVKKDEPIIRERLSVGEAKEVFASRQELHKVQLLEGFKEKHIPIYSLCGFRDYFYGYMVPSTGYLQTFTLEPFSTGFILRFPRRENPGKLLPPQRFTVLRNVFNEYGKWLNLLGVADVNSLNKAIDSGRIEQVILVSEALHEKRIAEIAGVIAQRQKKQHHLVFIAGPSSSGKTTFSKRLSIQLLAQGCRPY</sequence>
<dbReference type="GO" id="GO:0000166">
    <property type="term" value="F:nucleotide binding"/>
    <property type="evidence" value="ECO:0007669"/>
    <property type="project" value="InterPro"/>
</dbReference>
<dbReference type="AlphaFoldDB" id="X1VV76"/>
<dbReference type="InterPro" id="IPR018163">
    <property type="entry name" value="Thr/Ala-tRNA-synth_IIc_edit"/>
</dbReference>
<protein>
    <recommendedName>
        <fullName evidence="2">Phosphoribulokinase/uridine kinase domain-containing protein</fullName>
    </recommendedName>
</protein>
<feature type="non-terminal residue" evidence="1">
    <location>
        <position position="257"/>
    </location>
</feature>
<comment type="caution">
    <text evidence="1">The sequence shown here is derived from an EMBL/GenBank/DDBJ whole genome shotgun (WGS) entry which is preliminary data.</text>
</comment>
<dbReference type="Gene3D" id="3.30.980.10">
    <property type="entry name" value="Threonyl-trna Synthetase, Chain A, domain 2"/>
    <property type="match status" value="1"/>
</dbReference>
<reference evidence="1" key="1">
    <citation type="journal article" date="2014" name="Front. Microbiol.">
        <title>High frequency of phylogenetically diverse reductive dehalogenase-homologous genes in deep subseafloor sedimentary metagenomes.</title>
        <authorList>
            <person name="Kawai M."/>
            <person name="Futagami T."/>
            <person name="Toyoda A."/>
            <person name="Takaki Y."/>
            <person name="Nishi S."/>
            <person name="Hori S."/>
            <person name="Arai W."/>
            <person name="Tsubouchi T."/>
            <person name="Morono Y."/>
            <person name="Uchiyama I."/>
            <person name="Ito T."/>
            <person name="Fujiyama A."/>
            <person name="Inagaki F."/>
            <person name="Takami H."/>
        </authorList>
    </citation>
    <scope>NUCLEOTIDE SEQUENCE</scope>
    <source>
        <strain evidence="1">Expedition CK06-06</strain>
    </source>
</reference>
<evidence type="ECO:0000313" key="1">
    <source>
        <dbReference type="EMBL" id="GAJ14355.1"/>
    </source>
</evidence>
<dbReference type="InterPro" id="IPR027417">
    <property type="entry name" value="P-loop_NTPase"/>
</dbReference>
<organism evidence="1">
    <name type="scientific">marine sediment metagenome</name>
    <dbReference type="NCBI Taxonomy" id="412755"/>
    <lineage>
        <taxon>unclassified sequences</taxon>
        <taxon>metagenomes</taxon>
        <taxon>ecological metagenomes</taxon>
    </lineage>
</organism>
<accession>X1VV76</accession>
<dbReference type="SUPFAM" id="SSF52540">
    <property type="entry name" value="P-loop containing nucleoside triphosphate hydrolases"/>
    <property type="match status" value="1"/>
</dbReference>
<gene>
    <name evidence="1" type="ORF">S12H4_44273</name>
</gene>
<proteinExistence type="predicted"/>
<evidence type="ECO:0008006" key="2">
    <source>
        <dbReference type="Google" id="ProtNLM"/>
    </source>
</evidence>
<feature type="non-terminal residue" evidence="1">
    <location>
        <position position="1"/>
    </location>
</feature>
<name>X1VV76_9ZZZZ</name>
<dbReference type="Gene3D" id="3.40.50.300">
    <property type="entry name" value="P-loop containing nucleotide triphosphate hydrolases"/>
    <property type="match status" value="1"/>
</dbReference>